<comment type="caution">
    <text evidence="6">The sequence shown here is derived from an EMBL/GenBank/DDBJ whole genome shotgun (WGS) entry which is preliminary data.</text>
</comment>
<feature type="non-terminal residue" evidence="6">
    <location>
        <position position="63"/>
    </location>
</feature>
<evidence type="ECO:0000256" key="4">
    <source>
        <dbReference type="ARBA" id="ARBA00023136"/>
    </source>
</evidence>
<evidence type="ECO:0000313" key="7">
    <source>
        <dbReference type="Proteomes" id="UP000531151"/>
    </source>
</evidence>
<keyword evidence="2 5" id="KW-0812">Transmembrane</keyword>
<organism evidence="6 7">
    <name type="scientific">Geococcyx californianus</name>
    <name type="common">Greater roadrunner</name>
    <name type="synonym">Saurothera californiana</name>
    <dbReference type="NCBI Taxonomy" id="8947"/>
    <lineage>
        <taxon>Eukaryota</taxon>
        <taxon>Metazoa</taxon>
        <taxon>Chordata</taxon>
        <taxon>Craniata</taxon>
        <taxon>Vertebrata</taxon>
        <taxon>Euteleostomi</taxon>
        <taxon>Archelosauria</taxon>
        <taxon>Archosauria</taxon>
        <taxon>Dinosauria</taxon>
        <taxon>Saurischia</taxon>
        <taxon>Theropoda</taxon>
        <taxon>Coelurosauria</taxon>
        <taxon>Aves</taxon>
        <taxon>Neognathae</taxon>
        <taxon>Neoaves</taxon>
        <taxon>Otidimorphae</taxon>
        <taxon>Cuculiformes</taxon>
        <taxon>Neomorphidae</taxon>
        <taxon>Geococcyx</taxon>
    </lineage>
</organism>
<protein>
    <submittedName>
        <fullName evidence="6">CTXN3 protein</fullName>
    </submittedName>
</protein>
<evidence type="ECO:0000313" key="6">
    <source>
        <dbReference type="EMBL" id="NWH56549.1"/>
    </source>
</evidence>
<feature type="non-terminal residue" evidence="6">
    <location>
        <position position="1"/>
    </location>
</feature>
<dbReference type="Proteomes" id="UP000531151">
    <property type="component" value="Unassembled WGS sequence"/>
</dbReference>
<proteinExistence type="predicted"/>
<keyword evidence="7" id="KW-1185">Reference proteome</keyword>
<dbReference type="GO" id="GO:0016020">
    <property type="term" value="C:membrane"/>
    <property type="evidence" value="ECO:0007669"/>
    <property type="project" value="UniProtKB-SubCell"/>
</dbReference>
<dbReference type="PANTHER" id="PTHR16736:SF1">
    <property type="entry name" value="CORTEXIN-3"/>
    <property type="match status" value="1"/>
</dbReference>
<dbReference type="AlphaFoldDB" id="A0A7K4IVW0"/>
<dbReference type="InterPro" id="IPR020066">
    <property type="entry name" value="Cortexin"/>
</dbReference>
<dbReference type="PANTHER" id="PTHR16736">
    <property type="entry name" value="CORTEXIN-1-RELATED"/>
    <property type="match status" value="1"/>
</dbReference>
<evidence type="ECO:0000256" key="1">
    <source>
        <dbReference type="ARBA" id="ARBA00004167"/>
    </source>
</evidence>
<evidence type="ECO:0000256" key="2">
    <source>
        <dbReference type="ARBA" id="ARBA00022692"/>
    </source>
</evidence>
<keyword evidence="3 5" id="KW-1133">Transmembrane helix</keyword>
<evidence type="ECO:0000256" key="5">
    <source>
        <dbReference type="SAM" id="Phobius"/>
    </source>
</evidence>
<dbReference type="Pfam" id="PF11057">
    <property type="entry name" value="Cortexin"/>
    <property type="match status" value="1"/>
</dbReference>
<reference evidence="6 7" key="1">
    <citation type="submission" date="2019-09" db="EMBL/GenBank/DDBJ databases">
        <title>Bird 10,000 Genomes (B10K) Project - Family phase.</title>
        <authorList>
            <person name="Zhang G."/>
        </authorList>
    </citation>
    <scope>NUCLEOTIDE SEQUENCE [LARGE SCALE GENOMIC DNA]</scope>
    <source>
        <strain evidence="6">B10K-CU-031-07</strain>
        <tissue evidence="6">Muscle</tissue>
    </source>
</reference>
<feature type="transmembrane region" description="Helical" evidence="5">
    <location>
        <begin position="31"/>
        <end position="53"/>
    </location>
</feature>
<dbReference type="OrthoDB" id="9947540at2759"/>
<comment type="subcellular location">
    <subcellularLocation>
        <location evidence="1">Membrane</location>
        <topology evidence="1">Single-pass membrane protein</topology>
    </subcellularLocation>
</comment>
<accession>A0A7K4IVW0</accession>
<keyword evidence="4 5" id="KW-0472">Membrane</keyword>
<dbReference type="EMBL" id="VWPV01002271">
    <property type="protein sequence ID" value="NWH56549.1"/>
    <property type="molecule type" value="Genomic_DNA"/>
</dbReference>
<gene>
    <name evidence="6" type="primary">Ctxn3</name>
    <name evidence="6" type="ORF">GEOCAL_R07888</name>
</gene>
<name>A0A7K4IVW0_GEOCA</name>
<sequence length="63" mass="7116">MKDGEIFITTLLPSVNMTPNISMSLEQKTTFAIVNLLFIFLGILIVVCFQILFNAYWSKPTST</sequence>
<evidence type="ECO:0000256" key="3">
    <source>
        <dbReference type="ARBA" id="ARBA00022989"/>
    </source>
</evidence>